<evidence type="ECO:0000256" key="1">
    <source>
        <dbReference type="SAM" id="MobiDB-lite"/>
    </source>
</evidence>
<reference evidence="3 4" key="1">
    <citation type="journal article" date="2018" name="Int. J. Syst. Evol. Microbiol.">
        <title>Uliginosibacterium sediminicola sp. nov., isolated from freshwater sediment.</title>
        <authorList>
            <person name="Hwang W.M."/>
            <person name="Kim S.M."/>
            <person name="Kang K."/>
            <person name="Ahn T.Y."/>
        </authorList>
    </citation>
    <scope>NUCLEOTIDE SEQUENCE [LARGE SCALE GENOMIC DNA]</scope>
    <source>
        <strain evidence="3 4">M1-21</strain>
    </source>
</reference>
<dbReference type="InterPro" id="IPR007421">
    <property type="entry name" value="Schlafen_AlbA_2_dom"/>
</dbReference>
<dbReference type="InterPro" id="IPR038461">
    <property type="entry name" value="Schlafen_AlbA_2_dom_sf"/>
</dbReference>
<evidence type="ECO:0000313" key="3">
    <source>
        <dbReference type="EMBL" id="MEN3068692.1"/>
    </source>
</evidence>
<feature type="domain" description="Schlafen AlbA-2" evidence="2">
    <location>
        <begin position="15"/>
        <end position="144"/>
    </location>
</feature>
<dbReference type="Proteomes" id="UP001410394">
    <property type="component" value="Unassembled WGS sequence"/>
</dbReference>
<dbReference type="RefSeq" id="WP_345919464.1">
    <property type="nucleotide sequence ID" value="NZ_JBDIVE010000004.1"/>
</dbReference>
<dbReference type="Pfam" id="PF04326">
    <property type="entry name" value="SLFN_AlbA_2"/>
    <property type="match status" value="1"/>
</dbReference>
<dbReference type="Pfam" id="PF13749">
    <property type="entry name" value="HATPase_c_4"/>
    <property type="match status" value="1"/>
</dbReference>
<feature type="region of interest" description="Disordered" evidence="1">
    <location>
        <begin position="651"/>
        <end position="671"/>
    </location>
</feature>
<gene>
    <name evidence="3" type="ORF">ABDB84_09400</name>
</gene>
<proteinExistence type="predicted"/>
<name>A0ABU9YYY8_9RHOO</name>
<evidence type="ECO:0000259" key="2">
    <source>
        <dbReference type="Pfam" id="PF04326"/>
    </source>
</evidence>
<comment type="caution">
    <text evidence="3">The sequence shown here is derived from an EMBL/GenBank/DDBJ whole genome shotgun (WGS) entry which is preliminary data.</text>
</comment>
<accession>A0ABU9YYY8</accession>
<protein>
    <submittedName>
        <fullName evidence="3">RNA-binding domain-containing protein</fullName>
    </submittedName>
</protein>
<keyword evidence="4" id="KW-1185">Reference proteome</keyword>
<dbReference type="Gene3D" id="3.30.565.60">
    <property type="match status" value="1"/>
</dbReference>
<dbReference type="Gene3D" id="3.30.950.30">
    <property type="entry name" value="Schlafen, AAA domain"/>
    <property type="match status" value="1"/>
</dbReference>
<dbReference type="InterPro" id="IPR038475">
    <property type="entry name" value="RecG_C_sf"/>
</dbReference>
<dbReference type="EMBL" id="JBDIVE010000004">
    <property type="protein sequence ID" value="MEN3068692.1"/>
    <property type="molecule type" value="Genomic_DNA"/>
</dbReference>
<evidence type="ECO:0000313" key="4">
    <source>
        <dbReference type="Proteomes" id="UP001410394"/>
    </source>
</evidence>
<dbReference type="PANTHER" id="PTHR30595:SF6">
    <property type="entry name" value="SCHLAFEN ALBA-2 DOMAIN-CONTAINING PROTEIN"/>
    <property type="match status" value="1"/>
</dbReference>
<organism evidence="3 4">
    <name type="scientific">Uliginosibacterium sediminicola</name>
    <dbReference type="NCBI Taxonomy" id="2024550"/>
    <lineage>
        <taxon>Bacteria</taxon>
        <taxon>Pseudomonadati</taxon>
        <taxon>Pseudomonadota</taxon>
        <taxon>Betaproteobacteria</taxon>
        <taxon>Rhodocyclales</taxon>
        <taxon>Zoogloeaceae</taxon>
        <taxon>Uliginosibacterium</taxon>
    </lineage>
</organism>
<sequence length="671" mass="75317">MLQITSLEDLELLSESLEIECKLAAGQDGKGRIPKDFWPSYSAFANTHGGVIVLGLRETRDHRFVVEGIEEAERVVGDLFNTLNNPQKVSLNLLTDRDVSRLVLEGKTVILVNVPSASRKQKPVYLQGNPFNGNTYRRLHEGDRRCDDESVKRMLAEQIEDERDNRILTGFGMDDIDPESLRIYRQMLRDEKPGHPFLELEDFEFLHALKGWRRDRQTGESGLTLAGLLMFGRWSALQDALPHYFLDYQERPEARTEKRWVDRLVPDGSWSGNVFDFFRRVYRKLSADLKVPFELKDAQRQEDTAVHVALREALVNTLVHADYSGRVSVLVVKRPDMFGFRNPGGMRVSLEQALRGGESDCRNRLIHQMFLMIGLGERMGSGIPRIYSGWTSAHWRPPALYVKDEPEQTLLELRMVDLLPEAAITKLRAQFGIGFNALNEAERLIVATAAIERVVSHARVAEISGLHPHDLTLSLQHLVRDGFLVSDGRSRGTVYHLPGEQLPTPEQVFGEAESFVMANAAALDSETSGALPRSSGGLIESSGGLIESSGGLGRRSGPFGREVPELDRPVVDGLDSLDEVYRTELLATAHDVSSQGKCSRELIEQTVLELCDESYLTLSVLARLLGRSEDYLRKDVLNPLVAAKRLRRAFPSKPNDPRQAYTANKDVAERS</sequence>
<dbReference type="PANTHER" id="PTHR30595">
    <property type="entry name" value="GLPR-RELATED TRANSCRIPTIONAL REPRESSOR"/>
    <property type="match status" value="1"/>
</dbReference>